<evidence type="ECO:0000256" key="1">
    <source>
        <dbReference type="SAM" id="SignalP"/>
    </source>
</evidence>
<dbReference type="Pfam" id="PF06226">
    <property type="entry name" value="DUF1007"/>
    <property type="match status" value="1"/>
</dbReference>
<organism evidence="2 3">
    <name type="scientific">Xanthobacter autotrophicus</name>
    <dbReference type="NCBI Taxonomy" id="280"/>
    <lineage>
        <taxon>Bacteria</taxon>
        <taxon>Pseudomonadati</taxon>
        <taxon>Pseudomonadota</taxon>
        <taxon>Alphaproteobacteria</taxon>
        <taxon>Hyphomicrobiales</taxon>
        <taxon>Xanthobacteraceae</taxon>
        <taxon>Xanthobacter</taxon>
    </lineage>
</organism>
<proteinExistence type="predicted"/>
<protein>
    <submittedName>
        <fullName evidence="2">DUF1007 family protein</fullName>
    </submittedName>
</protein>
<dbReference type="InterPro" id="IPR016537">
    <property type="entry name" value="UCP008159_ABC"/>
</dbReference>
<reference evidence="2 3" key="1">
    <citation type="submission" date="2019-05" db="EMBL/GenBank/DDBJ databases">
        <authorList>
            <person name="Zhou X."/>
        </authorList>
    </citation>
    <scope>NUCLEOTIDE SEQUENCE [LARGE SCALE GENOMIC DNA]</scope>
    <source>
        <strain evidence="2 3">DSM 432</strain>
    </source>
</reference>
<dbReference type="OrthoDB" id="1679673at2"/>
<sequence>MTPRTVTVALSLVTALLFAALAPRPAQAHPHVWVTMKSELVYDASGRLTGVKQIWTFDDAFSAFALQGMDKQKDGSYGDDVLKPLAEVNVTSLKEYNYFVVGKTATAKLAFKDPIDYFLTYENELLTLHFTLPLEKPVAAKGTTSLEIYDPTAFVSFSFNEKDPVKLVAAPAGCTQEVISPEPPASGTLNEAFFSNLTSASTYGAQFADKITVKCP</sequence>
<feature type="chain" id="PRO_5025602475" evidence="1">
    <location>
        <begin position="29"/>
        <end position="216"/>
    </location>
</feature>
<dbReference type="AlphaFoldDB" id="A0A6C1KDA0"/>
<gene>
    <name evidence="2" type="ORF">FBQ73_15490</name>
</gene>
<dbReference type="PIRSF" id="PIRSF008159">
    <property type="entry name" value="UCP008159_ABC"/>
    <property type="match status" value="1"/>
</dbReference>
<dbReference type="GeneID" id="95774856"/>
<keyword evidence="1" id="KW-0732">Signal</keyword>
<evidence type="ECO:0000313" key="2">
    <source>
        <dbReference type="EMBL" id="TLX42239.1"/>
    </source>
</evidence>
<dbReference type="RefSeq" id="WP_138400378.1">
    <property type="nucleotide sequence ID" value="NZ_JBAFVI010000003.1"/>
</dbReference>
<name>A0A6C1KDA0_XANAU</name>
<comment type="caution">
    <text evidence="2">The sequence shown here is derived from an EMBL/GenBank/DDBJ whole genome shotgun (WGS) entry which is preliminary data.</text>
</comment>
<dbReference type="EMBL" id="VAUP01000031">
    <property type="protein sequence ID" value="TLX42239.1"/>
    <property type="molecule type" value="Genomic_DNA"/>
</dbReference>
<evidence type="ECO:0000313" key="3">
    <source>
        <dbReference type="Proteomes" id="UP000305131"/>
    </source>
</evidence>
<feature type="signal peptide" evidence="1">
    <location>
        <begin position="1"/>
        <end position="28"/>
    </location>
</feature>
<dbReference type="Proteomes" id="UP000305131">
    <property type="component" value="Unassembled WGS sequence"/>
</dbReference>
<accession>A0A6C1KDA0</accession>
<dbReference type="InterPro" id="IPR010412">
    <property type="entry name" value="DUF1007"/>
</dbReference>